<keyword evidence="1" id="KW-0812">Transmembrane</keyword>
<keyword evidence="2" id="KW-0732">Signal</keyword>
<feature type="transmembrane region" description="Helical" evidence="1">
    <location>
        <begin position="97"/>
        <end position="120"/>
    </location>
</feature>
<sequence>MLSRFLIVLQVIIFLAATAAVPARAAVVGNGDYFAPARAGQALGAAGAALARADVQAQLTALGVDPQDARARVAALSPAELAQLNARFDELPAGSSILGLVGAVFVVLLILELVGVTDVFSGV</sequence>
<keyword evidence="1" id="KW-0472">Membrane</keyword>
<comment type="caution">
    <text evidence="3">The sequence shown here is derived from an EMBL/GenBank/DDBJ whole genome shotgun (WGS) entry which is preliminary data.</text>
</comment>
<dbReference type="RefSeq" id="WP_035514191.1">
    <property type="nucleotide sequence ID" value="NZ_KN234747.1"/>
</dbReference>
<keyword evidence="4" id="KW-1185">Reference proteome</keyword>
<dbReference type="OrthoDB" id="7651521at2"/>
<evidence type="ECO:0000256" key="1">
    <source>
        <dbReference type="SAM" id="Phobius"/>
    </source>
</evidence>
<feature type="signal peptide" evidence="2">
    <location>
        <begin position="1"/>
        <end position="25"/>
    </location>
</feature>
<feature type="chain" id="PRO_5001911970" description="PA2779 family protein" evidence="2">
    <location>
        <begin position="26"/>
        <end position="123"/>
    </location>
</feature>
<dbReference type="NCBIfam" id="NF033919">
    <property type="entry name" value="PA2779_fam"/>
    <property type="match status" value="1"/>
</dbReference>
<evidence type="ECO:0000313" key="4">
    <source>
        <dbReference type="Proteomes" id="UP000029640"/>
    </source>
</evidence>
<protein>
    <recommendedName>
        <fullName evidence="5">PA2779 family protein</fullName>
    </recommendedName>
</protein>
<organism evidence="3 4">
    <name type="scientific">Pseudohaliea rubra DSM 19751</name>
    <dbReference type="NCBI Taxonomy" id="1265313"/>
    <lineage>
        <taxon>Bacteria</taxon>
        <taxon>Pseudomonadati</taxon>
        <taxon>Pseudomonadota</taxon>
        <taxon>Gammaproteobacteria</taxon>
        <taxon>Cellvibrionales</taxon>
        <taxon>Halieaceae</taxon>
        <taxon>Pseudohaliea</taxon>
    </lineage>
</organism>
<dbReference type="EMBL" id="AUVB01000085">
    <property type="protein sequence ID" value="KGE02765.1"/>
    <property type="molecule type" value="Genomic_DNA"/>
</dbReference>
<dbReference type="InterPro" id="IPR046735">
    <property type="entry name" value="PA2779-like"/>
</dbReference>
<dbReference type="Pfam" id="PF20332">
    <property type="entry name" value="DUF6627"/>
    <property type="match status" value="1"/>
</dbReference>
<evidence type="ECO:0000313" key="3">
    <source>
        <dbReference type="EMBL" id="KGE02765.1"/>
    </source>
</evidence>
<accession>A0A095VN16</accession>
<dbReference type="STRING" id="1265313.HRUBRA_02743"/>
<gene>
    <name evidence="3" type="ORF">HRUBRA_02743</name>
</gene>
<evidence type="ECO:0000256" key="2">
    <source>
        <dbReference type="SAM" id="SignalP"/>
    </source>
</evidence>
<evidence type="ECO:0008006" key="5">
    <source>
        <dbReference type="Google" id="ProtNLM"/>
    </source>
</evidence>
<dbReference type="eggNOG" id="ENOG5032Z0E">
    <property type="taxonomic scope" value="Bacteria"/>
</dbReference>
<reference evidence="3 4" key="1">
    <citation type="journal article" date="2014" name="Genome Announc.">
        <title>Genome Sequence of Gammaproteobacterial Pseudohaliea rubra Type Strain DSM 19751, Isolated from Coastal Seawater of the Mediterranean Sea.</title>
        <authorList>
            <person name="Spring S."/>
            <person name="Fiebig A."/>
            <person name="Riedel T."/>
            <person name="Goker M."/>
            <person name="Klenk H.P."/>
        </authorList>
    </citation>
    <scope>NUCLEOTIDE SEQUENCE [LARGE SCALE GENOMIC DNA]</scope>
    <source>
        <strain evidence="3 4">DSM 19751</strain>
    </source>
</reference>
<dbReference type="AlphaFoldDB" id="A0A095VN16"/>
<name>A0A095VN16_9GAMM</name>
<proteinExistence type="predicted"/>
<keyword evidence="1" id="KW-1133">Transmembrane helix</keyword>
<dbReference type="Proteomes" id="UP000029640">
    <property type="component" value="Unassembled WGS sequence"/>
</dbReference>
<dbReference type="HOGENOM" id="CLU_146041_0_1_6"/>